<proteinExistence type="predicted"/>
<dbReference type="Gene3D" id="3.40.1350.100">
    <property type="match status" value="1"/>
</dbReference>
<protein>
    <recommendedName>
        <fullName evidence="2">Ycf80</fullName>
    </recommendedName>
</protein>
<dbReference type="EMBL" id="MN053318">
    <property type="protein sequence ID" value="QHS70470.1"/>
    <property type="molecule type" value="Genomic_DNA"/>
</dbReference>
<geneLocation type="plastid" evidence="1"/>
<evidence type="ECO:0008006" key="2">
    <source>
        <dbReference type="Google" id="ProtNLM"/>
    </source>
</evidence>
<dbReference type="RefSeq" id="YP_009731963.1">
    <property type="nucleotide sequence ID" value="NC_046041.1"/>
</dbReference>
<evidence type="ECO:0000313" key="1">
    <source>
        <dbReference type="EMBL" id="QHS70470.1"/>
    </source>
</evidence>
<keyword evidence="1" id="KW-0934">Plastid</keyword>
<sequence>MYYMNINLHSFLFAKNRFSSDYSASTFISNQPFVTRTIVGRLINKYWQEKIFLSVRNIQSEKYINQLKLEGILIYKTEQKKFLLDFSKALLSGRIETCLSSTKLTSSNKNYVSYIWRKGFNFSVPKSFSLFSPNILLLSKKQASFLKILYQQPFPIFTVTNNLNQIILADSSENTKSNLKTADRIYKWYYTNFIIDRKVPSIYYGLFFINPSDAQEYINYIKKLYNFSDTQNQLNIFSSSLSAYYKLTHINLQSIQIRLIPDIEELGKLIYKYKYYQNIQFHKNQKHSRNSFQGQPIYTIQPFFAYNKKLKKIKLLNYTYNNKNDQIVFTNYSTLLKAWQKFKCQNSDYRLLNRPKVLVYNLEDLISTYDFNDKIQKKNIFFIPSKESYEFIKNHKYIGNNHKIKQIFSNKLLDFQSMVQRLIWSFTSRQPVRW</sequence>
<dbReference type="AlphaFoldDB" id="A0A6C0A9H3"/>
<reference evidence="1" key="1">
    <citation type="journal article" date="2019" name="Mitochondrial DNA Part B Resour">
        <title>The complete plastid genome and phylogenetic analysis of Gracilaria edulis.</title>
        <authorList>
            <person name="Liu T."/>
            <person name="Tang X."/>
            <person name="Jia X."/>
            <person name="Wu X."/>
            <person name="Huang M."/>
            <person name="Zeng J."/>
            <person name="Chen W."/>
        </authorList>
    </citation>
    <scope>NUCLEOTIDE SEQUENCE</scope>
</reference>
<dbReference type="GeneID" id="44151936"/>
<gene>
    <name evidence="1" type="primary">ycf80</name>
</gene>
<organism evidence="1">
    <name type="scientific">Gracilaria edulis</name>
    <dbReference type="NCBI Taxonomy" id="172966"/>
    <lineage>
        <taxon>Eukaryota</taxon>
        <taxon>Rhodophyta</taxon>
        <taxon>Florideophyceae</taxon>
        <taxon>Rhodymeniophycidae</taxon>
        <taxon>Gracilariales</taxon>
        <taxon>Gracilariaceae</taxon>
        <taxon>Gracilaria</taxon>
    </lineage>
</organism>
<name>A0A6C0A9H3_9FLOR</name>
<accession>A0A6C0A9H3</accession>